<proteinExistence type="predicted"/>
<sequence>MFATLLRRAREPLSKVTGAGAGPTAPSSASNPFKARKVWPPNLEELTPQQQLRFEKKYKRRVVLAQRAPGWQKGVKYAQFATLTAAMAYLIFYAEFEWYGRKYVPLDEIRHSFNTIFGVFDADKRHERPRTAPPAPEPNKDDK</sequence>
<gene>
    <name evidence="2" type="ORF">NLU13_3358</name>
</gene>
<evidence type="ECO:0000313" key="2">
    <source>
        <dbReference type="EMBL" id="KAK0389785.1"/>
    </source>
</evidence>
<feature type="region of interest" description="Disordered" evidence="1">
    <location>
        <begin position="124"/>
        <end position="143"/>
    </location>
</feature>
<dbReference type="EMBL" id="JAPDFR010000002">
    <property type="protein sequence ID" value="KAK0389785.1"/>
    <property type="molecule type" value="Genomic_DNA"/>
</dbReference>
<name>A0AA39GLV7_SARSR</name>
<reference evidence="2" key="1">
    <citation type="submission" date="2022-10" db="EMBL/GenBank/DDBJ databases">
        <title>Determination and structural analysis of whole genome sequence of Sarocladium strictum F4-1.</title>
        <authorList>
            <person name="Hu L."/>
            <person name="Jiang Y."/>
        </authorList>
    </citation>
    <scope>NUCLEOTIDE SEQUENCE</scope>
    <source>
        <strain evidence="2">F4-1</strain>
    </source>
</reference>
<accession>A0AA39GLV7</accession>
<comment type="caution">
    <text evidence="2">The sequence shown here is derived from an EMBL/GenBank/DDBJ whole genome shotgun (WGS) entry which is preliminary data.</text>
</comment>
<evidence type="ECO:0000313" key="3">
    <source>
        <dbReference type="Proteomes" id="UP001175261"/>
    </source>
</evidence>
<organism evidence="2 3">
    <name type="scientific">Sarocladium strictum</name>
    <name type="common">Black bundle disease fungus</name>
    <name type="synonym">Acremonium strictum</name>
    <dbReference type="NCBI Taxonomy" id="5046"/>
    <lineage>
        <taxon>Eukaryota</taxon>
        <taxon>Fungi</taxon>
        <taxon>Dikarya</taxon>
        <taxon>Ascomycota</taxon>
        <taxon>Pezizomycotina</taxon>
        <taxon>Sordariomycetes</taxon>
        <taxon>Hypocreomycetidae</taxon>
        <taxon>Hypocreales</taxon>
        <taxon>Sarocladiaceae</taxon>
        <taxon>Sarocladium</taxon>
    </lineage>
</organism>
<dbReference type="Proteomes" id="UP001175261">
    <property type="component" value="Unassembled WGS sequence"/>
</dbReference>
<keyword evidence="3" id="KW-1185">Reference proteome</keyword>
<dbReference type="AlphaFoldDB" id="A0AA39GLV7"/>
<protein>
    <submittedName>
        <fullName evidence="2">Uncharacterized protein</fullName>
    </submittedName>
</protein>
<evidence type="ECO:0000256" key="1">
    <source>
        <dbReference type="SAM" id="MobiDB-lite"/>
    </source>
</evidence>